<dbReference type="InterPro" id="IPR035919">
    <property type="entry name" value="EAL_sf"/>
</dbReference>
<dbReference type="InterPro" id="IPR050706">
    <property type="entry name" value="Cyclic-di-GMP_PDE-like"/>
</dbReference>
<dbReference type="PANTHER" id="PTHR33121:SF79">
    <property type="entry name" value="CYCLIC DI-GMP PHOSPHODIESTERASE PDED-RELATED"/>
    <property type="match status" value="1"/>
</dbReference>
<keyword evidence="3" id="KW-1185">Reference proteome</keyword>
<evidence type="ECO:0000313" key="3">
    <source>
        <dbReference type="Proteomes" id="UP000344450"/>
    </source>
</evidence>
<dbReference type="Gene3D" id="3.20.20.450">
    <property type="entry name" value="EAL domain"/>
    <property type="match status" value="1"/>
</dbReference>
<dbReference type="SMART" id="SM00052">
    <property type="entry name" value="EAL"/>
    <property type="match status" value="1"/>
</dbReference>
<dbReference type="SUPFAM" id="SSF141868">
    <property type="entry name" value="EAL domain-like"/>
    <property type="match status" value="1"/>
</dbReference>
<accession>A0ABX6DRM3</accession>
<dbReference type="EMBL" id="CP045845">
    <property type="protein sequence ID" value="QGH29831.1"/>
    <property type="molecule type" value="Genomic_DNA"/>
</dbReference>
<gene>
    <name evidence="2" type="ORF">GHC21_09230</name>
</gene>
<dbReference type="Proteomes" id="UP000344450">
    <property type="component" value="Chromosome"/>
</dbReference>
<evidence type="ECO:0000259" key="1">
    <source>
        <dbReference type="PROSITE" id="PS50883"/>
    </source>
</evidence>
<feature type="domain" description="EAL" evidence="1">
    <location>
        <begin position="281"/>
        <end position="531"/>
    </location>
</feature>
<protein>
    <submittedName>
        <fullName evidence="2">EAL domain-containing protein</fullName>
    </submittedName>
</protein>
<evidence type="ECO:0000313" key="2">
    <source>
        <dbReference type="EMBL" id="QGH29831.1"/>
    </source>
</evidence>
<reference evidence="2 3" key="1">
    <citation type="submission" date="2019-10" db="EMBL/GenBank/DDBJ databases">
        <title>Complete genome sequencing of drug resistant plasmids in Kluyvera intermedia.</title>
        <authorList>
            <person name="Ke C."/>
            <person name="Jian S."/>
        </authorList>
    </citation>
    <scope>NUCLEOTIDE SEQUENCE [LARGE SCALE GENOMIC DNA]</scope>
    <source>
        <strain evidence="2 3">N2-1</strain>
    </source>
</reference>
<sequence>MRNVRFKTAALMIFHNYESTVFNTTEPSGVDSHRMNEARMYSKDVSYFQYRCIDYILSPCSMTTNGLLAMLDEENNVEVLDVENQENIQNVRIGEDERVVVYVPNDPYWMLSTLRYLITLFNNSSHMFWVLIISRIPASWLWKVIKSQVAKNKLEHSAIYIAPSDLPCEKLSELLLPGRMYCPYLKQVAATEGFFLGKHESRQFASKKDGLSKKEMQVLVDSFYGCDITAQAASLGVSKKTLYNQRLSGIKKVASVVPFLLSSARDKTDMATGEMTMLNKLSAFEREFAHALYSNELFVVFQAVTKDTHQLEGFEILIRWYSKGQVLKPDEFLPRLHSPYVWIILTAFLIQKAVSYINLYEGRYFFSINIESTTVDNEGLVRMLETAKKQLHSLAWAKKFVLEINERNDLYHNEQSIQNLAHLQEHGFSIVLDDCYSTNSVIFPVRKFQFDGYKLDMSVVDLLSRDEEALALVKSLSYYCALTNRYCIAEGVDSVEKTTILSESGITFYQGNYISEPIRGDDLQDFIDGFSA</sequence>
<dbReference type="CDD" id="cd01948">
    <property type="entry name" value="EAL"/>
    <property type="match status" value="1"/>
</dbReference>
<dbReference type="InterPro" id="IPR001633">
    <property type="entry name" value="EAL_dom"/>
</dbReference>
<name>A0ABX6DRM3_KLUIN</name>
<dbReference type="PROSITE" id="PS50883">
    <property type="entry name" value="EAL"/>
    <property type="match status" value="1"/>
</dbReference>
<proteinExistence type="predicted"/>
<organism evidence="2 3">
    <name type="scientific">Kluyvera intermedia</name>
    <name type="common">Enterobacter intermedius</name>
    <dbReference type="NCBI Taxonomy" id="61648"/>
    <lineage>
        <taxon>Bacteria</taxon>
        <taxon>Pseudomonadati</taxon>
        <taxon>Pseudomonadota</taxon>
        <taxon>Gammaproteobacteria</taxon>
        <taxon>Enterobacterales</taxon>
        <taxon>Enterobacteriaceae</taxon>
        <taxon>Kluyvera</taxon>
    </lineage>
</organism>
<dbReference type="PANTHER" id="PTHR33121">
    <property type="entry name" value="CYCLIC DI-GMP PHOSPHODIESTERASE PDEF"/>
    <property type="match status" value="1"/>
</dbReference>
<dbReference type="Pfam" id="PF00563">
    <property type="entry name" value="EAL"/>
    <property type="match status" value="1"/>
</dbReference>